<sequence length="479" mass="55568">MLVCPLCMLFCQEREQLTDQLVDVQKMIDKSSQRRGRIEPRNESASTNDSHLLRKRQELLTSKNRLKQELQKSQKTLDDLKQLKELLGTIERMKREQVVLQNRLKAETDHKLRLEKGARRDTERIKSLEMKTEKQEKVLKRKQEEIKAANRRLRKGPDMTSSVIADTFSSFNFCPVSGSENNLSVQGMRAPDGKGTERLRRAFKLAQLVLSNYLDESKKKSHLVLELKNRDALIAKRDQALAERSALQMASKRKHRIHSMENLQDDKADANKLPSESNYELERISVLNEAIEALNDAIKFQDEKISERDNGHEDKELDTDEELDKVAGRFSELDKDLLTKLCAGFFFPQISKMSMLAEEHTREAQQMRLDLDDERQQVFRLKQALRNQSVEADRQNTILRNTHELERQALLNQLNEIQNMSWGNLSNDQQKQHSRPHTASGAAEESLSHLNQELNSLKQQNRDLKKKIREWVASGRLIS</sequence>
<proteinExistence type="predicted"/>
<comment type="caution">
    <text evidence="2">The sequence shown here is derived from an EMBL/GenBank/DDBJ whole genome shotgun (WGS) entry which is preliminary data.</text>
</comment>
<keyword evidence="3" id="KW-1185">Reference proteome</keyword>
<feature type="region of interest" description="Disordered" evidence="1">
    <location>
        <begin position="426"/>
        <end position="446"/>
    </location>
</feature>
<dbReference type="EMBL" id="JBJKFK010005289">
    <property type="protein sequence ID" value="KAL3308412.1"/>
    <property type="molecule type" value="Genomic_DNA"/>
</dbReference>
<evidence type="ECO:0000313" key="2">
    <source>
        <dbReference type="EMBL" id="KAL3308412.1"/>
    </source>
</evidence>
<dbReference type="AlphaFoldDB" id="A0ABD2PNZ6"/>
<feature type="compositionally biased region" description="Basic and acidic residues" evidence="1">
    <location>
        <begin position="30"/>
        <end position="42"/>
    </location>
</feature>
<reference evidence="2 3" key="1">
    <citation type="submission" date="2024-11" db="EMBL/GenBank/DDBJ databases">
        <title>Adaptive evolution of stress response genes in parasites aligns with host niche diversity.</title>
        <authorList>
            <person name="Hahn C."/>
            <person name="Resl P."/>
        </authorList>
    </citation>
    <scope>NUCLEOTIDE SEQUENCE [LARGE SCALE GENOMIC DNA]</scope>
    <source>
        <strain evidence="2">EGGRZ-B1_66</strain>
        <tissue evidence="2">Body</tissue>
    </source>
</reference>
<dbReference type="Proteomes" id="UP001626550">
    <property type="component" value="Unassembled WGS sequence"/>
</dbReference>
<accession>A0ABD2PNZ6</accession>
<evidence type="ECO:0000313" key="3">
    <source>
        <dbReference type="Proteomes" id="UP001626550"/>
    </source>
</evidence>
<organism evidence="2 3">
    <name type="scientific">Cichlidogyrus casuarinus</name>
    <dbReference type="NCBI Taxonomy" id="1844966"/>
    <lineage>
        <taxon>Eukaryota</taxon>
        <taxon>Metazoa</taxon>
        <taxon>Spiralia</taxon>
        <taxon>Lophotrochozoa</taxon>
        <taxon>Platyhelminthes</taxon>
        <taxon>Monogenea</taxon>
        <taxon>Monopisthocotylea</taxon>
        <taxon>Dactylogyridea</taxon>
        <taxon>Ancyrocephalidae</taxon>
        <taxon>Cichlidogyrus</taxon>
    </lineage>
</organism>
<evidence type="ECO:0000256" key="1">
    <source>
        <dbReference type="SAM" id="MobiDB-lite"/>
    </source>
</evidence>
<gene>
    <name evidence="2" type="primary">KIF27_2</name>
    <name evidence="2" type="ORF">Ciccas_013057</name>
</gene>
<feature type="region of interest" description="Disordered" evidence="1">
    <location>
        <begin position="30"/>
        <end position="51"/>
    </location>
</feature>
<protein>
    <submittedName>
        <fullName evidence="2">Kinesin-like protein kif27</fullName>
    </submittedName>
</protein>
<name>A0ABD2PNZ6_9PLAT</name>